<keyword evidence="5" id="KW-0819">tRNA processing</keyword>
<dbReference type="PANTHER" id="PTHR42907">
    <property type="entry name" value="FMN-LINKED OXIDOREDUCTASES SUPERFAMILY PROTEIN"/>
    <property type="match status" value="1"/>
</dbReference>
<sequence length="151" mass="17310">MKKLDQLCEFQSSKLELSGANNQIGIETTDSLTFYQDRSWNILQNNIILFFKLVKIIWKTWPKLPELAEPYKYDEINFNCGCPSPRVAGHGCFGARLMLDPKFVAESMSVIAAYTDAPVGVKVKLVLMVMIRIFKDYDYCIIMRDMAAVLR</sequence>
<comment type="cofactor">
    <cofactor evidence="1">
        <name>FMN</name>
        <dbReference type="ChEBI" id="CHEBI:58210"/>
    </cofactor>
</comment>
<keyword evidence="3" id="KW-0285">Flavoprotein</keyword>
<dbReference type="GO" id="GO:0017150">
    <property type="term" value="F:tRNA dihydrouridine synthase activity"/>
    <property type="evidence" value="ECO:0007669"/>
    <property type="project" value="InterPro"/>
</dbReference>
<dbReference type="SUPFAM" id="SSF51395">
    <property type="entry name" value="FMN-linked oxidoreductases"/>
    <property type="match status" value="1"/>
</dbReference>
<dbReference type="GO" id="GO:0000049">
    <property type="term" value="F:tRNA binding"/>
    <property type="evidence" value="ECO:0007669"/>
    <property type="project" value="UniProtKB-KW"/>
</dbReference>
<dbReference type="PANTHER" id="PTHR42907:SF1">
    <property type="entry name" value="FMN-LINKED OXIDOREDUCTASES SUPERFAMILY PROTEIN"/>
    <property type="match status" value="1"/>
</dbReference>
<dbReference type="GO" id="GO:0050660">
    <property type="term" value="F:flavin adenine dinucleotide binding"/>
    <property type="evidence" value="ECO:0007669"/>
    <property type="project" value="InterPro"/>
</dbReference>
<evidence type="ECO:0000259" key="9">
    <source>
        <dbReference type="Pfam" id="PF01207"/>
    </source>
</evidence>
<evidence type="ECO:0000256" key="1">
    <source>
        <dbReference type="ARBA" id="ARBA00001917"/>
    </source>
</evidence>
<dbReference type="InterPro" id="IPR004653">
    <property type="entry name" value="DusA"/>
</dbReference>
<protein>
    <recommendedName>
        <fullName evidence="9">DUS-like FMN-binding domain-containing protein</fullName>
    </recommendedName>
</protein>
<feature type="domain" description="DUS-like FMN-binding" evidence="9">
    <location>
        <begin position="65"/>
        <end position="125"/>
    </location>
</feature>
<evidence type="ECO:0000256" key="8">
    <source>
        <dbReference type="ARBA" id="ARBA00023002"/>
    </source>
</evidence>
<proteinExistence type="predicted"/>
<keyword evidence="2" id="KW-0820">tRNA-binding</keyword>
<evidence type="ECO:0000313" key="10">
    <source>
        <dbReference type="EMBL" id="CAB4268106.1"/>
    </source>
</evidence>
<evidence type="ECO:0000256" key="5">
    <source>
        <dbReference type="ARBA" id="ARBA00022694"/>
    </source>
</evidence>
<dbReference type="Gene3D" id="3.20.20.70">
    <property type="entry name" value="Aldolase class I"/>
    <property type="match status" value="1"/>
</dbReference>
<dbReference type="PROSITE" id="PS01136">
    <property type="entry name" value="UPF0034"/>
    <property type="match status" value="1"/>
</dbReference>
<evidence type="ECO:0000256" key="6">
    <source>
        <dbReference type="ARBA" id="ARBA00022857"/>
    </source>
</evidence>
<evidence type="ECO:0000256" key="4">
    <source>
        <dbReference type="ARBA" id="ARBA00022643"/>
    </source>
</evidence>
<organism evidence="10 11">
    <name type="scientific">Prunus armeniaca</name>
    <name type="common">Apricot</name>
    <name type="synonym">Armeniaca vulgaris</name>
    <dbReference type="NCBI Taxonomy" id="36596"/>
    <lineage>
        <taxon>Eukaryota</taxon>
        <taxon>Viridiplantae</taxon>
        <taxon>Streptophyta</taxon>
        <taxon>Embryophyta</taxon>
        <taxon>Tracheophyta</taxon>
        <taxon>Spermatophyta</taxon>
        <taxon>Magnoliopsida</taxon>
        <taxon>eudicotyledons</taxon>
        <taxon>Gunneridae</taxon>
        <taxon>Pentapetalae</taxon>
        <taxon>rosids</taxon>
        <taxon>fabids</taxon>
        <taxon>Rosales</taxon>
        <taxon>Rosaceae</taxon>
        <taxon>Amygdaloideae</taxon>
        <taxon>Amygdaleae</taxon>
        <taxon>Prunus</taxon>
    </lineage>
</organism>
<evidence type="ECO:0000313" key="11">
    <source>
        <dbReference type="Proteomes" id="UP000507222"/>
    </source>
</evidence>
<name>A0A6J5TVJ3_PRUAR</name>
<accession>A0A6J5TVJ3</accession>
<keyword evidence="7" id="KW-0694">RNA-binding</keyword>
<keyword evidence="4" id="KW-0288">FMN</keyword>
<evidence type="ECO:0000256" key="2">
    <source>
        <dbReference type="ARBA" id="ARBA00022555"/>
    </source>
</evidence>
<evidence type="ECO:0000256" key="7">
    <source>
        <dbReference type="ARBA" id="ARBA00022884"/>
    </source>
</evidence>
<dbReference type="AlphaFoldDB" id="A0A6J5TVJ3"/>
<reference evidence="10 11" key="1">
    <citation type="submission" date="2020-05" db="EMBL/GenBank/DDBJ databases">
        <authorList>
            <person name="Campoy J."/>
            <person name="Schneeberger K."/>
            <person name="Spophaly S."/>
        </authorList>
    </citation>
    <scope>NUCLEOTIDE SEQUENCE [LARGE SCALE GENOMIC DNA]</scope>
    <source>
        <strain evidence="10">PruArmRojPasFocal</strain>
    </source>
</reference>
<dbReference type="InterPro" id="IPR035587">
    <property type="entry name" value="DUS-like_FMN-bd"/>
</dbReference>
<dbReference type="InterPro" id="IPR013785">
    <property type="entry name" value="Aldolase_TIM"/>
</dbReference>
<dbReference type="Pfam" id="PF01207">
    <property type="entry name" value="Dus"/>
    <property type="match status" value="1"/>
</dbReference>
<dbReference type="InterPro" id="IPR018517">
    <property type="entry name" value="tRNA_hU_synthase_CS"/>
</dbReference>
<keyword evidence="8" id="KW-0560">Oxidoreductase</keyword>
<evidence type="ECO:0000256" key="3">
    <source>
        <dbReference type="ARBA" id="ARBA00022630"/>
    </source>
</evidence>
<gene>
    <name evidence="10" type="ORF">CURHAP_LOCUS11174</name>
</gene>
<dbReference type="Proteomes" id="UP000507222">
    <property type="component" value="Unassembled WGS sequence"/>
</dbReference>
<keyword evidence="6" id="KW-0521">NADP</keyword>
<dbReference type="EMBL" id="CAEKDK010000002">
    <property type="protein sequence ID" value="CAB4268106.1"/>
    <property type="molecule type" value="Genomic_DNA"/>
</dbReference>